<dbReference type="PROSITE" id="PS00463">
    <property type="entry name" value="ZN2_CY6_FUNGAL_1"/>
    <property type="match status" value="1"/>
</dbReference>
<name>A0A9X0DIG7_9HELO</name>
<dbReference type="SMART" id="SM00066">
    <property type="entry name" value="GAL4"/>
    <property type="match status" value="1"/>
</dbReference>
<keyword evidence="1" id="KW-0539">Nucleus</keyword>
<dbReference type="EMBL" id="JAPEIS010000009">
    <property type="protein sequence ID" value="KAJ8062852.1"/>
    <property type="molecule type" value="Genomic_DNA"/>
</dbReference>
<dbReference type="GO" id="GO:0001228">
    <property type="term" value="F:DNA-binding transcription activator activity, RNA polymerase II-specific"/>
    <property type="evidence" value="ECO:0007669"/>
    <property type="project" value="TreeGrafter"/>
</dbReference>
<sequence length="377" mass="42282">MIRRPHTKSRNGCHGCKKRRIKCDEEKPSCQKCTSREVVCTYPKLRPLVWVDDVPSATKTGQEGPKDSNDSSPPSSSSTPQNEETSSTKAPSLSLENIDLVIHWFTKTVHTVNPTSNPAALKTSQTLILNEAMQHHFLLHGLLALSALHYAESHADPQKYIEIATTHHTQGLNLYHSVLSNMSKQNDTACIAFSSITAMFAFGVSRPNSTTLVATELIDDLAQVFGLTRGWGTIMKVTRASKFPLQEVKDITLSTDAEDAFDRLYASNQGQMTTIYKQAISSLKSVFKKAEEGQNDNPHLALEWGNFMSEEFVNLIKARDHFALVIVGFYCVTFEKVPQVWWLKGWSKGLFGVIWKEVDHSYHEVLEWPRAIVGFEI</sequence>
<dbReference type="InterPro" id="IPR036864">
    <property type="entry name" value="Zn2-C6_fun-type_DNA-bd_sf"/>
</dbReference>
<dbReference type="PROSITE" id="PS50048">
    <property type="entry name" value="ZN2_CY6_FUNGAL_2"/>
    <property type="match status" value="1"/>
</dbReference>
<dbReference type="AlphaFoldDB" id="A0A9X0DIG7"/>
<dbReference type="InterPro" id="IPR021858">
    <property type="entry name" value="Fun_TF"/>
</dbReference>
<proteinExistence type="predicted"/>
<dbReference type="Pfam" id="PF11951">
    <property type="entry name" value="Fungal_trans_2"/>
    <property type="match status" value="1"/>
</dbReference>
<evidence type="ECO:0000313" key="5">
    <source>
        <dbReference type="Proteomes" id="UP001152300"/>
    </source>
</evidence>
<evidence type="ECO:0000256" key="2">
    <source>
        <dbReference type="SAM" id="MobiDB-lite"/>
    </source>
</evidence>
<dbReference type="Proteomes" id="UP001152300">
    <property type="component" value="Unassembled WGS sequence"/>
</dbReference>
<gene>
    <name evidence="4" type="ORF">OCU04_008107</name>
</gene>
<evidence type="ECO:0000259" key="3">
    <source>
        <dbReference type="PROSITE" id="PS50048"/>
    </source>
</evidence>
<dbReference type="InterPro" id="IPR053157">
    <property type="entry name" value="Sterol_Uptake_Regulator"/>
</dbReference>
<comment type="caution">
    <text evidence="4">The sequence shown here is derived from an EMBL/GenBank/DDBJ whole genome shotgun (WGS) entry which is preliminary data.</text>
</comment>
<dbReference type="InterPro" id="IPR001138">
    <property type="entry name" value="Zn2Cys6_DnaBD"/>
</dbReference>
<accession>A0A9X0DIG7</accession>
<feature type="compositionally biased region" description="Low complexity" evidence="2">
    <location>
        <begin position="70"/>
        <end position="88"/>
    </location>
</feature>
<organism evidence="4 5">
    <name type="scientific">Sclerotinia nivalis</name>
    <dbReference type="NCBI Taxonomy" id="352851"/>
    <lineage>
        <taxon>Eukaryota</taxon>
        <taxon>Fungi</taxon>
        <taxon>Dikarya</taxon>
        <taxon>Ascomycota</taxon>
        <taxon>Pezizomycotina</taxon>
        <taxon>Leotiomycetes</taxon>
        <taxon>Helotiales</taxon>
        <taxon>Sclerotiniaceae</taxon>
        <taxon>Sclerotinia</taxon>
    </lineage>
</organism>
<reference evidence="4" key="1">
    <citation type="submission" date="2022-11" db="EMBL/GenBank/DDBJ databases">
        <title>Genome Resource of Sclerotinia nivalis Strain SnTB1, a Plant Pathogen Isolated from American Ginseng.</title>
        <authorList>
            <person name="Fan S."/>
        </authorList>
    </citation>
    <scope>NUCLEOTIDE SEQUENCE</scope>
    <source>
        <strain evidence="4">SnTB1</strain>
    </source>
</reference>
<dbReference type="SUPFAM" id="SSF57701">
    <property type="entry name" value="Zn2/Cys6 DNA-binding domain"/>
    <property type="match status" value="1"/>
</dbReference>
<dbReference type="PANTHER" id="PTHR47784:SF5">
    <property type="entry name" value="STEROL UPTAKE CONTROL PROTEIN 2"/>
    <property type="match status" value="1"/>
</dbReference>
<dbReference type="Pfam" id="PF00172">
    <property type="entry name" value="Zn_clus"/>
    <property type="match status" value="1"/>
</dbReference>
<dbReference type="CDD" id="cd00067">
    <property type="entry name" value="GAL4"/>
    <property type="match status" value="1"/>
</dbReference>
<evidence type="ECO:0000256" key="1">
    <source>
        <dbReference type="ARBA" id="ARBA00023242"/>
    </source>
</evidence>
<dbReference type="PANTHER" id="PTHR47784">
    <property type="entry name" value="STEROL UPTAKE CONTROL PROTEIN 2"/>
    <property type="match status" value="1"/>
</dbReference>
<dbReference type="OrthoDB" id="4937900at2759"/>
<feature type="domain" description="Zn(2)-C6 fungal-type" evidence="3">
    <location>
        <begin position="12"/>
        <end position="42"/>
    </location>
</feature>
<protein>
    <recommendedName>
        <fullName evidence="3">Zn(2)-C6 fungal-type domain-containing protein</fullName>
    </recommendedName>
</protein>
<keyword evidence="5" id="KW-1185">Reference proteome</keyword>
<dbReference type="Gene3D" id="4.10.240.10">
    <property type="entry name" value="Zn(2)-C6 fungal-type DNA-binding domain"/>
    <property type="match status" value="1"/>
</dbReference>
<evidence type="ECO:0000313" key="4">
    <source>
        <dbReference type="EMBL" id="KAJ8062852.1"/>
    </source>
</evidence>
<feature type="region of interest" description="Disordered" evidence="2">
    <location>
        <begin position="53"/>
        <end position="92"/>
    </location>
</feature>
<dbReference type="GO" id="GO:0008270">
    <property type="term" value="F:zinc ion binding"/>
    <property type="evidence" value="ECO:0007669"/>
    <property type="project" value="InterPro"/>
</dbReference>